<sequence length="211" mass="20976">MRPMCVDAQLAPTLAATLAARLCHDLGGAVGTLAGTLDLLGEADAEMLVLARETAETLRQRLRLFAVAWGGAAADADAASLGPLLAASPAASRVGFRLDHLWPGSELPAALVPLALNAALLGAEGLPRGGSVTLAGSPAEGLVVGLEGRDAAWPASLLALLGGGTAEAALREGPRRVLAPLLLALATEAGWAVSLAQGTDPGSPLLLLGPG</sequence>
<comment type="caution">
    <text evidence="2">The sequence shown here is derived from an EMBL/GenBank/DDBJ whole genome shotgun (WGS) entry which is preliminary data.</text>
</comment>
<evidence type="ECO:0000313" key="3">
    <source>
        <dbReference type="Proteomes" id="UP000295096"/>
    </source>
</evidence>
<gene>
    <name evidence="2" type="ORF">E2C06_01585</name>
</gene>
<dbReference type="Proteomes" id="UP000295096">
    <property type="component" value="Unassembled WGS sequence"/>
</dbReference>
<evidence type="ECO:0000313" key="2">
    <source>
        <dbReference type="EMBL" id="TDH64657.1"/>
    </source>
</evidence>
<feature type="domain" description="Histidine phosphotransferase ChpT C-terminal" evidence="1">
    <location>
        <begin position="102"/>
        <end position="198"/>
    </location>
</feature>
<keyword evidence="3" id="KW-1185">Reference proteome</keyword>
<dbReference type="AlphaFoldDB" id="A0A4R5QPY6"/>
<protein>
    <recommendedName>
        <fullName evidence="1">Histidine phosphotransferase ChpT C-terminal domain-containing protein</fullName>
    </recommendedName>
</protein>
<dbReference type="Pfam" id="PF10090">
    <property type="entry name" value="HPTransfase"/>
    <property type="match status" value="1"/>
</dbReference>
<dbReference type="Gene3D" id="1.10.287.130">
    <property type="match status" value="1"/>
</dbReference>
<reference evidence="2 3" key="1">
    <citation type="journal article" date="2016" name="J. Microbiol.">
        <title>Dankookia rubra gen. nov., sp. nov., an alphaproteobacterium isolated from sediment of a shallow stream.</title>
        <authorList>
            <person name="Kim W.H."/>
            <person name="Kim D.H."/>
            <person name="Kang K."/>
            <person name="Ahn T.Y."/>
        </authorList>
    </citation>
    <scope>NUCLEOTIDE SEQUENCE [LARGE SCALE GENOMIC DNA]</scope>
    <source>
        <strain evidence="2 3">JCM30602</strain>
    </source>
</reference>
<accession>A0A4R5QPY6</accession>
<dbReference type="InterPro" id="IPR018762">
    <property type="entry name" value="ChpT_C"/>
</dbReference>
<dbReference type="EMBL" id="SMSJ01000001">
    <property type="protein sequence ID" value="TDH64657.1"/>
    <property type="molecule type" value="Genomic_DNA"/>
</dbReference>
<dbReference type="Gene3D" id="3.30.565.10">
    <property type="entry name" value="Histidine kinase-like ATPase, C-terminal domain"/>
    <property type="match status" value="1"/>
</dbReference>
<name>A0A4R5QPY6_9PROT</name>
<evidence type="ECO:0000259" key="1">
    <source>
        <dbReference type="Pfam" id="PF10090"/>
    </source>
</evidence>
<proteinExistence type="predicted"/>
<dbReference type="InterPro" id="IPR036890">
    <property type="entry name" value="HATPase_C_sf"/>
</dbReference>
<organism evidence="2 3">
    <name type="scientific">Dankookia rubra</name>
    <dbReference type="NCBI Taxonomy" id="1442381"/>
    <lineage>
        <taxon>Bacteria</taxon>
        <taxon>Pseudomonadati</taxon>
        <taxon>Pseudomonadota</taxon>
        <taxon>Alphaproteobacteria</taxon>
        <taxon>Acetobacterales</taxon>
        <taxon>Roseomonadaceae</taxon>
        <taxon>Dankookia</taxon>
    </lineage>
</organism>